<dbReference type="PANTHER" id="PTHR30352">
    <property type="entry name" value="PYRUVATE FORMATE-LYASE-ACTIVATING ENZYME"/>
    <property type="match status" value="1"/>
</dbReference>
<evidence type="ECO:0000259" key="11">
    <source>
        <dbReference type="PROSITE" id="PS51918"/>
    </source>
</evidence>
<evidence type="ECO:0000256" key="6">
    <source>
        <dbReference type="ARBA" id="ARBA00022723"/>
    </source>
</evidence>
<name>A0A135YXT1_9FIRM</name>
<comment type="subcellular location">
    <subcellularLocation>
        <location evidence="10">Cytoplasm</location>
    </subcellularLocation>
</comment>
<keyword evidence="8 10" id="KW-0408">Iron</keyword>
<dbReference type="InterPro" id="IPR001989">
    <property type="entry name" value="Radical_activat_CS"/>
</dbReference>
<comment type="catalytic activity">
    <reaction evidence="10">
        <text>glycyl-[formate C-acetyltransferase] + reduced [flavodoxin] + S-adenosyl-L-methionine = glycin-2-yl radical-[formate C-acetyltransferase] + semiquinone [flavodoxin] + 5'-deoxyadenosine + L-methionine + H(+)</text>
        <dbReference type="Rhea" id="RHEA:19225"/>
        <dbReference type="Rhea" id="RHEA-COMP:10622"/>
        <dbReference type="Rhea" id="RHEA-COMP:12190"/>
        <dbReference type="Rhea" id="RHEA-COMP:12191"/>
        <dbReference type="Rhea" id="RHEA-COMP:14480"/>
        <dbReference type="ChEBI" id="CHEBI:15378"/>
        <dbReference type="ChEBI" id="CHEBI:17319"/>
        <dbReference type="ChEBI" id="CHEBI:29947"/>
        <dbReference type="ChEBI" id="CHEBI:32722"/>
        <dbReference type="ChEBI" id="CHEBI:57618"/>
        <dbReference type="ChEBI" id="CHEBI:57844"/>
        <dbReference type="ChEBI" id="CHEBI:59789"/>
        <dbReference type="ChEBI" id="CHEBI:140311"/>
        <dbReference type="EC" id="1.97.1.4"/>
    </reaction>
</comment>
<dbReference type="STRING" id="1261.HMPREF3195_00364"/>
<dbReference type="Proteomes" id="UP000070326">
    <property type="component" value="Unassembled WGS sequence"/>
</dbReference>
<sequence>MTKGRIHSYETFGTVDGPGIRFVLFTQGCPLRCRFCHNRDTWETGIGTEMTPDEVIDEYMKYKTYYETSGGGITVSGGEASLQADFVTEVFRLAKENGIHTCLDTSGFVEIDKIKELLDYTDLVLLDLKHMDPERSKWLTGASSEKAMQLARYLDERNIPVWLRHVLIPGITDSRENLELMADFTASLNNVDRFEFLPYHVMGVPKWEQLGLEYSLKDVEPATKDDVEKAKKVFLDMGVDRFV</sequence>
<protein>
    <recommendedName>
        <fullName evidence="3 10">Pyruvate formate-lyase-activating enzyme</fullName>
        <ecNumber evidence="10">1.97.1.4</ecNumber>
    </recommendedName>
</protein>
<dbReference type="GO" id="GO:0016829">
    <property type="term" value="F:lyase activity"/>
    <property type="evidence" value="ECO:0007669"/>
    <property type="project" value="UniProtKB-KW"/>
</dbReference>
<dbReference type="EC" id="1.97.1.4" evidence="10"/>
<accession>A0A135YXT1</accession>
<dbReference type="EMBL" id="LSQZ01000013">
    <property type="protein sequence ID" value="KXI14195.1"/>
    <property type="molecule type" value="Genomic_DNA"/>
</dbReference>
<evidence type="ECO:0000256" key="5">
    <source>
        <dbReference type="ARBA" id="ARBA00022691"/>
    </source>
</evidence>
<keyword evidence="4 10" id="KW-0004">4Fe-4S</keyword>
<dbReference type="NCBIfam" id="TIGR02493">
    <property type="entry name" value="PFLA"/>
    <property type="match status" value="1"/>
</dbReference>
<dbReference type="InterPro" id="IPR006638">
    <property type="entry name" value="Elp3/MiaA/NifB-like_rSAM"/>
</dbReference>
<dbReference type="GO" id="GO:0005737">
    <property type="term" value="C:cytoplasm"/>
    <property type="evidence" value="ECO:0007669"/>
    <property type="project" value="UniProtKB-SubCell"/>
</dbReference>
<keyword evidence="7 10" id="KW-0560">Oxidoreductase</keyword>
<comment type="cofactor">
    <cofactor evidence="10">
        <name>[4Fe-4S] cluster</name>
        <dbReference type="ChEBI" id="CHEBI:49883"/>
    </cofactor>
    <text evidence="10">Binds 1 [4Fe-4S] cluster. The cluster is coordinated with 3 cysteines and an exchangeable S-adenosyl-L-methionine.</text>
</comment>
<dbReference type="GO" id="GO:0046872">
    <property type="term" value="F:metal ion binding"/>
    <property type="evidence" value="ECO:0007669"/>
    <property type="project" value="UniProtKB-UniRule"/>
</dbReference>
<keyword evidence="5 10" id="KW-0949">S-adenosyl-L-methionine</keyword>
<reference evidence="12 14" key="1">
    <citation type="submission" date="2016-02" db="EMBL/GenBank/DDBJ databases">
        <authorList>
            <person name="Wen L."/>
            <person name="He K."/>
            <person name="Yang H."/>
        </authorList>
    </citation>
    <scope>NUCLEOTIDE SEQUENCE [LARGE SCALE GENOMIC DNA]</scope>
    <source>
        <strain evidence="12 14">MJR8628A</strain>
    </source>
</reference>
<dbReference type="PROSITE" id="PS01087">
    <property type="entry name" value="RADICAL_ACTIVATING"/>
    <property type="match status" value="1"/>
</dbReference>
<comment type="function">
    <text evidence="1 10">Activation of pyruvate formate-lyase under anaerobic conditions by generation of an organic free radical, using S-adenosylmethionine and reduced flavodoxin as cosubstrates to produce 5'-deoxy-adenosine.</text>
</comment>
<dbReference type="InterPro" id="IPR058240">
    <property type="entry name" value="rSAM_sf"/>
</dbReference>
<evidence type="ECO:0000256" key="3">
    <source>
        <dbReference type="ARBA" id="ARBA00021356"/>
    </source>
</evidence>
<dbReference type="SFLD" id="SFLDS00029">
    <property type="entry name" value="Radical_SAM"/>
    <property type="match status" value="1"/>
</dbReference>
<dbReference type="SUPFAM" id="SSF102114">
    <property type="entry name" value="Radical SAM enzymes"/>
    <property type="match status" value="1"/>
</dbReference>
<dbReference type="PANTHER" id="PTHR30352:SF5">
    <property type="entry name" value="PYRUVATE FORMATE-LYASE 1-ACTIVATING ENZYME"/>
    <property type="match status" value="1"/>
</dbReference>
<evidence type="ECO:0000256" key="8">
    <source>
        <dbReference type="ARBA" id="ARBA00023004"/>
    </source>
</evidence>
<keyword evidence="6 10" id="KW-0479">Metal-binding</keyword>
<dbReference type="InterPro" id="IPR007197">
    <property type="entry name" value="rSAM"/>
</dbReference>
<dbReference type="InterPro" id="IPR013785">
    <property type="entry name" value="Aldolase_TIM"/>
</dbReference>
<organism evidence="12 14">
    <name type="scientific">Peptostreptococcus anaerobius</name>
    <dbReference type="NCBI Taxonomy" id="1261"/>
    <lineage>
        <taxon>Bacteria</taxon>
        <taxon>Bacillati</taxon>
        <taxon>Bacillota</taxon>
        <taxon>Clostridia</taxon>
        <taxon>Peptostreptococcales</taxon>
        <taxon>Peptostreptococcaceae</taxon>
        <taxon>Peptostreptococcus</taxon>
    </lineage>
</organism>
<dbReference type="EMBL" id="UGTB01000004">
    <property type="protein sequence ID" value="SUB61454.1"/>
    <property type="molecule type" value="Genomic_DNA"/>
</dbReference>
<dbReference type="Proteomes" id="UP000255101">
    <property type="component" value="Unassembled WGS sequence"/>
</dbReference>
<dbReference type="InterPro" id="IPR012838">
    <property type="entry name" value="PFL1_activating"/>
</dbReference>
<evidence type="ECO:0000313" key="15">
    <source>
        <dbReference type="Proteomes" id="UP000255101"/>
    </source>
</evidence>
<keyword evidence="9 10" id="KW-0411">Iron-sulfur</keyword>
<dbReference type="CDD" id="cd01335">
    <property type="entry name" value="Radical_SAM"/>
    <property type="match status" value="1"/>
</dbReference>
<evidence type="ECO:0000256" key="2">
    <source>
        <dbReference type="ARBA" id="ARBA00009777"/>
    </source>
</evidence>
<dbReference type="GO" id="GO:0043365">
    <property type="term" value="F:[formate-C-acetyltransferase]-activating enzyme activity"/>
    <property type="evidence" value="ECO:0007669"/>
    <property type="project" value="UniProtKB-UniRule"/>
</dbReference>
<dbReference type="Gene3D" id="3.20.20.70">
    <property type="entry name" value="Aldolase class I"/>
    <property type="match status" value="1"/>
</dbReference>
<dbReference type="AlphaFoldDB" id="A0A135YXT1"/>
<evidence type="ECO:0000313" key="13">
    <source>
        <dbReference type="EMBL" id="SUB61454.1"/>
    </source>
</evidence>
<dbReference type="PATRIC" id="fig|1261.3.peg.1090"/>
<keyword evidence="12" id="KW-0670">Pyruvate</keyword>
<evidence type="ECO:0000256" key="4">
    <source>
        <dbReference type="ARBA" id="ARBA00022485"/>
    </source>
</evidence>
<dbReference type="PROSITE" id="PS51918">
    <property type="entry name" value="RADICAL_SAM"/>
    <property type="match status" value="1"/>
</dbReference>
<feature type="domain" description="Radical SAM core" evidence="11">
    <location>
        <begin position="15"/>
        <end position="236"/>
    </location>
</feature>
<dbReference type="Pfam" id="PF04055">
    <property type="entry name" value="Radical_SAM"/>
    <property type="match status" value="1"/>
</dbReference>
<reference evidence="13 15" key="2">
    <citation type="submission" date="2018-06" db="EMBL/GenBank/DDBJ databases">
        <authorList>
            <consortium name="Pathogen Informatics"/>
            <person name="Doyle S."/>
        </authorList>
    </citation>
    <scope>NUCLEOTIDE SEQUENCE [LARGE SCALE GENOMIC DNA]</scope>
    <source>
        <strain evidence="13 15">NCTC11460</strain>
    </source>
</reference>
<dbReference type="RefSeq" id="WP_002845933.1">
    <property type="nucleotide sequence ID" value="NZ_CP096607.1"/>
</dbReference>
<keyword evidence="10" id="KW-0963">Cytoplasm</keyword>
<proteinExistence type="inferred from homology"/>
<comment type="similarity">
    <text evidence="2 10">Belongs to the organic radical-activating enzymes family.</text>
</comment>
<dbReference type="GO" id="GO:0051539">
    <property type="term" value="F:4 iron, 4 sulfur cluster binding"/>
    <property type="evidence" value="ECO:0007669"/>
    <property type="project" value="UniProtKB-UniRule"/>
</dbReference>
<gene>
    <name evidence="13" type="primary">pflA</name>
    <name evidence="12" type="ORF">HMPREF3195_00364</name>
    <name evidence="13" type="ORF">NCTC11460_01391</name>
</gene>
<evidence type="ECO:0000256" key="7">
    <source>
        <dbReference type="ARBA" id="ARBA00023002"/>
    </source>
</evidence>
<keyword evidence="12" id="KW-0456">Lyase</keyword>
<evidence type="ECO:0000256" key="9">
    <source>
        <dbReference type="ARBA" id="ARBA00023014"/>
    </source>
</evidence>
<dbReference type="SMART" id="SM00729">
    <property type="entry name" value="Elp3"/>
    <property type="match status" value="1"/>
</dbReference>
<dbReference type="SFLD" id="SFLDG01066">
    <property type="entry name" value="organic_radical-activating_enz"/>
    <property type="match status" value="1"/>
</dbReference>
<dbReference type="InterPro" id="IPR034457">
    <property type="entry name" value="Organic_radical-activating"/>
</dbReference>
<evidence type="ECO:0000313" key="14">
    <source>
        <dbReference type="Proteomes" id="UP000070326"/>
    </source>
</evidence>
<evidence type="ECO:0000256" key="10">
    <source>
        <dbReference type="RuleBase" id="RU362053"/>
    </source>
</evidence>
<dbReference type="eggNOG" id="COG1180">
    <property type="taxonomic scope" value="Bacteria"/>
</dbReference>
<evidence type="ECO:0000256" key="1">
    <source>
        <dbReference type="ARBA" id="ARBA00003141"/>
    </source>
</evidence>
<evidence type="ECO:0000313" key="12">
    <source>
        <dbReference type="EMBL" id="KXI14195.1"/>
    </source>
</evidence>